<keyword evidence="2" id="KW-1185">Reference proteome</keyword>
<protein>
    <submittedName>
        <fullName evidence="1">Uncharacterized protein</fullName>
    </submittedName>
</protein>
<accession>L0A2D6</accession>
<dbReference type="EMBL" id="CP003382">
    <property type="protein sequence ID" value="AFZ68063.1"/>
    <property type="molecule type" value="Genomic_DNA"/>
</dbReference>
<dbReference type="AlphaFoldDB" id="L0A2D6"/>
<evidence type="ECO:0000313" key="2">
    <source>
        <dbReference type="Proteomes" id="UP000010467"/>
    </source>
</evidence>
<dbReference type="STRING" id="937777.Deipe_2598"/>
<organism evidence="1 2">
    <name type="scientific">Deinococcus peraridilitoris (strain DSM 19664 / LMG 22246 / CIP 109416 / KR-200)</name>
    <dbReference type="NCBI Taxonomy" id="937777"/>
    <lineage>
        <taxon>Bacteria</taxon>
        <taxon>Thermotogati</taxon>
        <taxon>Deinococcota</taxon>
        <taxon>Deinococci</taxon>
        <taxon>Deinococcales</taxon>
        <taxon>Deinococcaceae</taxon>
        <taxon>Deinococcus</taxon>
    </lineage>
</organism>
<dbReference type="HOGENOM" id="CLU_2522050_0_0_0"/>
<evidence type="ECO:0000313" key="1">
    <source>
        <dbReference type="EMBL" id="AFZ68063.1"/>
    </source>
</evidence>
<dbReference type="KEGG" id="dpd:Deipe_2598"/>
<dbReference type="Proteomes" id="UP000010467">
    <property type="component" value="Chromosome"/>
</dbReference>
<dbReference type="PATRIC" id="fig|937777.3.peg.2606"/>
<proteinExistence type="predicted"/>
<reference evidence="2" key="1">
    <citation type="submission" date="2012-03" db="EMBL/GenBank/DDBJ databases">
        <title>Complete sequence of chromosome of Deinococcus peraridilitoris DSM 19664.</title>
        <authorList>
            <person name="Lucas S."/>
            <person name="Copeland A."/>
            <person name="Lapidus A."/>
            <person name="Glavina del Rio T."/>
            <person name="Dalin E."/>
            <person name="Tice H."/>
            <person name="Bruce D."/>
            <person name="Goodwin L."/>
            <person name="Pitluck S."/>
            <person name="Peters L."/>
            <person name="Mikhailova N."/>
            <person name="Lu M."/>
            <person name="Kyrpides N."/>
            <person name="Mavromatis K."/>
            <person name="Ivanova N."/>
            <person name="Brettin T."/>
            <person name="Detter J.C."/>
            <person name="Han C."/>
            <person name="Larimer F."/>
            <person name="Land M."/>
            <person name="Hauser L."/>
            <person name="Markowitz V."/>
            <person name="Cheng J.-F."/>
            <person name="Hugenholtz P."/>
            <person name="Woyke T."/>
            <person name="Wu D."/>
            <person name="Pukall R."/>
            <person name="Steenblock K."/>
            <person name="Brambilla E."/>
            <person name="Klenk H.-P."/>
            <person name="Eisen J.A."/>
        </authorList>
    </citation>
    <scope>NUCLEOTIDE SEQUENCE [LARGE SCALE GENOMIC DNA]</scope>
    <source>
        <strain evidence="2">DSM 19664 / LMG 22246 / CIP 109416 / KR-200</strain>
    </source>
</reference>
<gene>
    <name evidence="1" type="ordered locus">Deipe_2598</name>
</gene>
<name>L0A2D6_DEIPD</name>
<sequence length="84" mass="9798">MQPSAPSSVKERYANNRMYDELLPGRQVTTALKPDQQSRWYVVDFRWTGTVAVGRLHHLDEPWREKHVLVRTPRLSADPPEMTP</sequence>